<keyword evidence="2" id="KW-0472">Membrane</keyword>
<protein>
    <submittedName>
        <fullName evidence="5">Uncharacterized protein LOC111115370 isoform X1</fullName>
    </submittedName>
</protein>
<feature type="chain" id="PRO_5034206483" evidence="3">
    <location>
        <begin position="20"/>
        <end position="375"/>
    </location>
</feature>
<evidence type="ECO:0000313" key="4">
    <source>
        <dbReference type="Proteomes" id="UP000694844"/>
    </source>
</evidence>
<dbReference type="OrthoDB" id="5912242at2759"/>
<keyword evidence="4" id="KW-1185">Reference proteome</keyword>
<evidence type="ECO:0000256" key="3">
    <source>
        <dbReference type="SAM" id="SignalP"/>
    </source>
</evidence>
<evidence type="ECO:0000256" key="1">
    <source>
        <dbReference type="SAM" id="MobiDB-lite"/>
    </source>
</evidence>
<dbReference type="AlphaFoldDB" id="A0A8B8C2I9"/>
<dbReference type="GeneID" id="111115370"/>
<feature type="region of interest" description="Disordered" evidence="1">
    <location>
        <begin position="293"/>
        <end position="316"/>
    </location>
</feature>
<keyword evidence="3" id="KW-0732">Signal</keyword>
<feature type="region of interest" description="Disordered" evidence="1">
    <location>
        <begin position="337"/>
        <end position="375"/>
    </location>
</feature>
<evidence type="ECO:0000313" key="5">
    <source>
        <dbReference type="RefSeq" id="XP_022309790.1"/>
    </source>
</evidence>
<sequence>MIWSTYGHFFIIAITACMQNNLFVGCTCLQDVFLFFQREAACRFTEKNLTALMDDKKKCFIDCSMDAYTDSLINSEDFYELKKMTITFTKSKLKFVVEEPCRGYHHEDVYVNVMCEGKYMYERGIGENCIEDEQCKTANNNSVCNSTTKKCDCEQGHIWNFNTCLPASGIGKYCVTSEQCQEVNQNFTCNVLRQRCECKQGFVQRSDSCLPGRGLINEVCASYLNSKIDQEMEIESVCSRLALPSSNLFKDTPKTDEPVIIVGVGLAGILLGILGCLAVMFIKNRREKNNVGNKYEEKKASEDMNSSRAFTSKKRTVEPEENGIYNHLRENAIELHDQSDYDHCPPQTATDDTYSHLASGYKRAEDSPGDYGEVN</sequence>
<feature type="transmembrane region" description="Helical" evidence="2">
    <location>
        <begin position="259"/>
        <end position="282"/>
    </location>
</feature>
<keyword evidence="2" id="KW-0812">Transmembrane</keyword>
<name>A0A8B8C2I9_CRAVI</name>
<gene>
    <name evidence="5" type="primary">LOC111115370</name>
</gene>
<dbReference type="KEGG" id="cvn:111115370"/>
<accession>A0A8B8C2I9</accession>
<proteinExistence type="predicted"/>
<keyword evidence="2" id="KW-1133">Transmembrane helix</keyword>
<organism evidence="4 5">
    <name type="scientific">Crassostrea virginica</name>
    <name type="common">Eastern oyster</name>
    <dbReference type="NCBI Taxonomy" id="6565"/>
    <lineage>
        <taxon>Eukaryota</taxon>
        <taxon>Metazoa</taxon>
        <taxon>Spiralia</taxon>
        <taxon>Lophotrochozoa</taxon>
        <taxon>Mollusca</taxon>
        <taxon>Bivalvia</taxon>
        <taxon>Autobranchia</taxon>
        <taxon>Pteriomorphia</taxon>
        <taxon>Ostreida</taxon>
        <taxon>Ostreoidea</taxon>
        <taxon>Ostreidae</taxon>
        <taxon>Crassostrea</taxon>
    </lineage>
</organism>
<feature type="signal peptide" evidence="3">
    <location>
        <begin position="1"/>
        <end position="19"/>
    </location>
</feature>
<dbReference type="Proteomes" id="UP000694844">
    <property type="component" value="Chromosome 9"/>
</dbReference>
<evidence type="ECO:0000256" key="2">
    <source>
        <dbReference type="SAM" id="Phobius"/>
    </source>
</evidence>
<reference evidence="5" key="1">
    <citation type="submission" date="2025-08" db="UniProtKB">
        <authorList>
            <consortium name="RefSeq"/>
        </authorList>
    </citation>
    <scope>IDENTIFICATION</scope>
    <source>
        <tissue evidence="5">Whole sample</tissue>
    </source>
</reference>
<dbReference type="RefSeq" id="XP_022309790.1">
    <property type="nucleotide sequence ID" value="XM_022454082.1"/>
</dbReference>